<name>A0A844YWT4_9SPHN</name>
<keyword evidence="1" id="KW-0812">Transmembrane</keyword>
<feature type="transmembrane region" description="Helical" evidence="1">
    <location>
        <begin position="195"/>
        <end position="217"/>
    </location>
</feature>
<feature type="transmembrane region" description="Helical" evidence="1">
    <location>
        <begin position="42"/>
        <end position="58"/>
    </location>
</feature>
<sequence>MPVRARLHHCAPALLALGLPVLAGVACLVALGAPASYWQVNLGALVLVCGLIALLPPLTGKRNRLLAGVLLALLLLAAVIGPEYNGVQRWLALGPLRLNAGFLAIPALAVLAARMPGRGPHLLAAALIAALLMPDAGAGAAITFAAVGLHQVTRDFRMGLLVIAGFMLSLWMAVNGELPPAPFVEQVTTQYAAAGLAWPSVVLLALALGFALLLFTLPLEAPARYALAGSLFGFAMMALMNTYPFPLVAYGAGPILGYGLALALHRSPAP</sequence>
<dbReference type="PROSITE" id="PS51257">
    <property type="entry name" value="PROKAR_LIPOPROTEIN"/>
    <property type="match status" value="1"/>
</dbReference>
<proteinExistence type="predicted"/>
<dbReference type="AlphaFoldDB" id="A0A844YWT4"/>
<feature type="transmembrane region" description="Helical" evidence="1">
    <location>
        <begin position="156"/>
        <end position="174"/>
    </location>
</feature>
<accession>A0A844YWT4</accession>
<feature type="transmembrane region" description="Helical" evidence="1">
    <location>
        <begin position="65"/>
        <end position="84"/>
    </location>
</feature>
<comment type="caution">
    <text evidence="2">The sequence shown here is derived from an EMBL/GenBank/DDBJ whole genome shotgun (WGS) entry which is preliminary data.</text>
</comment>
<gene>
    <name evidence="2" type="ORF">GRI99_07205</name>
</gene>
<dbReference type="OrthoDB" id="5520726at2"/>
<keyword evidence="1" id="KW-1133">Transmembrane helix</keyword>
<organism evidence="2 3">
    <name type="scientific">Alteraurantiacibacter buctensis</name>
    <dbReference type="NCBI Taxonomy" id="1503981"/>
    <lineage>
        <taxon>Bacteria</taxon>
        <taxon>Pseudomonadati</taxon>
        <taxon>Pseudomonadota</taxon>
        <taxon>Alphaproteobacteria</taxon>
        <taxon>Sphingomonadales</taxon>
        <taxon>Erythrobacteraceae</taxon>
        <taxon>Alteraurantiacibacter</taxon>
    </lineage>
</organism>
<keyword evidence="3" id="KW-1185">Reference proteome</keyword>
<keyword evidence="1" id="KW-0472">Membrane</keyword>
<feature type="transmembrane region" description="Helical" evidence="1">
    <location>
        <begin position="123"/>
        <end position="150"/>
    </location>
</feature>
<evidence type="ECO:0000313" key="3">
    <source>
        <dbReference type="Proteomes" id="UP000466966"/>
    </source>
</evidence>
<reference evidence="2 3" key="1">
    <citation type="submission" date="2019-12" db="EMBL/GenBank/DDBJ databases">
        <title>Genomic-based taxomic classification of the family Erythrobacteraceae.</title>
        <authorList>
            <person name="Xu L."/>
        </authorList>
    </citation>
    <scope>NUCLEOTIDE SEQUENCE [LARGE SCALE GENOMIC DNA]</scope>
    <source>
        <strain evidence="2 3">M0322</strain>
    </source>
</reference>
<dbReference type="RefSeq" id="WP_160771344.1">
    <property type="nucleotide sequence ID" value="NZ_WTYV01000002.1"/>
</dbReference>
<dbReference type="EMBL" id="WTYV01000002">
    <property type="protein sequence ID" value="MXO71428.1"/>
    <property type="molecule type" value="Genomic_DNA"/>
</dbReference>
<evidence type="ECO:0000313" key="2">
    <source>
        <dbReference type="EMBL" id="MXO71428.1"/>
    </source>
</evidence>
<dbReference type="Proteomes" id="UP000466966">
    <property type="component" value="Unassembled WGS sequence"/>
</dbReference>
<evidence type="ECO:0000256" key="1">
    <source>
        <dbReference type="SAM" id="Phobius"/>
    </source>
</evidence>
<evidence type="ECO:0008006" key="4">
    <source>
        <dbReference type="Google" id="ProtNLM"/>
    </source>
</evidence>
<protein>
    <recommendedName>
        <fullName evidence="4">Cell wall polymerase</fullName>
    </recommendedName>
</protein>